<reference evidence="4 6" key="1">
    <citation type="submission" date="2018-08" db="EMBL/GenBank/DDBJ databases">
        <title>Genomic investigation of the strawberry pathogen Phytophthora fragariae indicates pathogenicity is determined by transcriptional variation in three key races.</title>
        <authorList>
            <person name="Adams T.M."/>
            <person name="Armitage A.D."/>
            <person name="Sobczyk M.K."/>
            <person name="Bates H.J."/>
            <person name="Dunwell J.M."/>
            <person name="Nellist C.F."/>
            <person name="Harrison R.J."/>
        </authorList>
    </citation>
    <scope>NUCLEOTIDE SEQUENCE [LARGE SCALE GENOMIC DNA]</scope>
    <source>
        <strain evidence="3 5">SCRP249</strain>
        <strain evidence="2 7">SCRP324</strain>
        <strain evidence="4 6">SCRP333</strain>
    </source>
</reference>
<dbReference type="Proteomes" id="UP000434957">
    <property type="component" value="Unassembled WGS sequence"/>
</dbReference>
<protein>
    <submittedName>
        <fullName evidence="4">Uncharacterized protein</fullName>
    </submittedName>
</protein>
<dbReference type="AlphaFoldDB" id="A0A6A4D626"/>
<dbReference type="InterPro" id="IPR018247">
    <property type="entry name" value="EF_Hand_1_Ca_BS"/>
</dbReference>
<organism evidence="4 6">
    <name type="scientific">Phytophthora rubi</name>
    <dbReference type="NCBI Taxonomy" id="129364"/>
    <lineage>
        <taxon>Eukaryota</taxon>
        <taxon>Sar</taxon>
        <taxon>Stramenopiles</taxon>
        <taxon>Oomycota</taxon>
        <taxon>Peronosporomycetes</taxon>
        <taxon>Peronosporales</taxon>
        <taxon>Peronosporaceae</taxon>
        <taxon>Phytophthora</taxon>
    </lineage>
</organism>
<feature type="region of interest" description="Disordered" evidence="1">
    <location>
        <begin position="1"/>
        <end position="26"/>
    </location>
</feature>
<feature type="compositionally biased region" description="Polar residues" evidence="1">
    <location>
        <begin position="10"/>
        <end position="26"/>
    </location>
</feature>
<gene>
    <name evidence="3" type="ORF">PR001_g21222</name>
    <name evidence="2" type="ORF">PR002_g21702</name>
    <name evidence="4" type="ORF">PR003_g22407</name>
</gene>
<accession>A0A6A4D626</accession>
<sequence>MIKDTKVVSEKSQATAEGAGINSTNFADSVSSTAATAMNAVAGVARSTKFNGEAIQDQGSDEDESGDGGDQRSDEDESGDGEVEIAEFNDVETSIGHLSEVEELSPRVVQMVRLRPVGRNL</sequence>
<proteinExistence type="predicted"/>
<evidence type="ECO:0000313" key="7">
    <source>
        <dbReference type="Proteomes" id="UP000435112"/>
    </source>
</evidence>
<evidence type="ECO:0000313" key="2">
    <source>
        <dbReference type="EMBL" id="KAE8988637.1"/>
    </source>
</evidence>
<dbReference type="EMBL" id="QXFV01002189">
    <property type="protein sequence ID" value="KAE8991463.1"/>
    <property type="molecule type" value="Genomic_DNA"/>
</dbReference>
<dbReference type="PROSITE" id="PS00018">
    <property type="entry name" value="EF_HAND_1"/>
    <property type="match status" value="1"/>
</dbReference>
<evidence type="ECO:0000313" key="3">
    <source>
        <dbReference type="EMBL" id="KAE8991463.1"/>
    </source>
</evidence>
<feature type="region of interest" description="Disordered" evidence="1">
    <location>
        <begin position="45"/>
        <end position="82"/>
    </location>
</feature>
<evidence type="ECO:0000313" key="4">
    <source>
        <dbReference type="EMBL" id="KAE9301927.1"/>
    </source>
</evidence>
<evidence type="ECO:0000256" key="1">
    <source>
        <dbReference type="SAM" id="MobiDB-lite"/>
    </source>
</evidence>
<name>A0A6A4D626_9STRA</name>
<feature type="compositionally biased region" description="Acidic residues" evidence="1">
    <location>
        <begin position="59"/>
        <end position="82"/>
    </location>
</feature>
<dbReference type="EMBL" id="QXFU01002227">
    <property type="protein sequence ID" value="KAE8988637.1"/>
    <property type="molecule type" value="Genomic_DNA"/>
</dbReference>
<evidence type="ECO:0000313" key="5">
    <source>
        <dbReference type="Proteomes" id="UP000429607"/>
    </source>
</evidence>
<dbReference type="Proteomes" id="UP000435112">
    <property type="component" value="Unassembled WGS sequence"/>
</dbReference>
<dbReference type="EMBL" id="QXFT01002213">
    <property type="protein sequence ID" value="KAE9301927.1"/>
    <property type="molecule type" value="Genomic_DNA"/>
</dbReference>
<comment type="caution">
    <text evidence="4">The sequence shown here is derived from an EMBL/GenBank/DDBJ whole genome shotgun (WGS) entry which is preliminary data.</text>
</comment>
<dbReference type="Proteomes" id="UP000429607">
    <property type="component" value="Unassembled WGS sequence"/>
</dbReference>
<keyword evidence="6" id="KW-1185">Reference proteome</keyword>
<evidence type="ECO:0000313" key="6">
    <source>
        <dbReference type="Proteomes" id="UP000434957"/>
    </source>
</evidence>